<feature type="non-terminal residue" evidence="1">
    <location>
        <position position="1"/>
    </location>
</feature>
<dbReference type="EMBL" id="KM588349">
    <property type="protein sequence ID" value="AIZ77480.1"/>
    <property type="molecule type" value="mRNA"/>
</dbReference>
<gene>
    <name evidence="1" type="primary">msp130</name>
</gene>
<dbReference type="InterPro" id="IPR052956">
    <property type="entry name" value="Mesenchyme-surface_protein"/>
</dbReference>
<dbReference type="AlphaFoldDB" id="A0A0A7MA16"/>
<name>A0A0A7MA16_SPILA</name>
<sequence>DETPEETKDSRSDNRGCEPEIIEMAAIGDTQLLFAGIERPGHIAVYTVSMGDQDVTMEFQSIYYCGQYGKTWQQLYDERRTHALDVEDLRFISAADSPNNKDMLIAAGSVSGTISFFEVTDDGEMPVENNSGEGRHLSAVLGALIGAITLLLVSA</sequence>
<dbReference type="PANTHER" id="PTHR46928:SF1">
    <property type="entry name" value="MESENCHYME-SPECIFIC CELL SURFACE GLYCOPROTEIN"/>
    <property type="match status" value="1"/>
</dbReference>
<proteinExistence type="evidence at transcript level"/>
<evidence type="ECO:0000313" key="1">
    <source>
        <dbReference type="EMBL" id="AIZ77480.1"/>
    </source>
</evidence>
<accession>A0A0A7MA16</accession>
<reference evidence="1" key="1">
    <citation type="submission" date="2014-09" db="EMBL/GenBank/DDBJ databases">
        <title>Another biomineralising protostome with an msp130 gene that probably did not evolve via horizontal gene transfer.</title>
        <authorList>
            <person name="Szabo R."/>
            <person name="Ferrier D.E.K."/>
        </authorList>
    </citation>
    <scope>NUCLEOTIDE SEQUENCE</scope>
</reference>
<protein>
    <submittedName>
        <fullName evidence="1">Mesenchyme-specific cell-surface glycoprotein-like protein</fullName>
    </submittedName>
</protein>
<dbReference type="PANTHER" id="PTHR46928">
    <property type="entry name" value="MESENCHYME-SPECIFIC CELL SURFACE GLYCOPROTEIN"/>
    <property type="match status" value="1"/>
</dbReference>
<organism evidence="1">
    <name type="scientific">Spirobranchus lamarcki</name>
    <name type="common">Keelworm</name>
    <name type="synonym">Pomatoceros lamarcki</name>
    <dbReference type="NCBI Taxonomy" id="2082999"/>
    <lineage>
        <taxon>Eukaryota</taxon>
        <taxon>Metazoa</taxon>
        <taxon>Spiralia</taxon>
        <taxon>Lophotrochozoa</taxon>
        <taxon>Annelida</taxon>
        <taxon>Polychaeta</taxon>
        <taxon>Sedentaria</taxon>
        <taxon>Canalipalpata</taxon>
        <taxon>Sabellida</taxon>
        <taxon>Serpulidae</taxon>
        <taxon>Spirobranchus</taxon>
    </lineage>
</organism>